<organism evidence="1 2">
    <name type="scientific">Sinanodonta woodiana</name>
    <name type="common">Chinese pond mussel</name>
    <name type="synonym">Anodonta woodiana</name>
    <dbReference type="NCBI Taxonomy" id="1069815"/>
    <lineage>
        <taxon>Eukaryota</taxon>
        <taxon>Metazoa</taxon>
        <taxon>Spiralia</taxon>
        <taxon>Lophotrochozoa</taxon>
        <taxon>Mollusca</taxon>
        <taxon>Bivalvia</taxon>
        <taxon>Autobranchia</taxon>
        <taxon>Heteroconchia</taxon>
        <taxon>Palaeoheterodonta</taxon>
        <taxon>Unionida</taxon>
        <taxon>Unionoidea</taxon>
        <taxon>Unionidae</taxon>
        <taxon>Unioninae</taxon>
        <taxon>Sinanodonta</taxon>
    </lineage>
</organism>
<dbReference type="AlphaFoldDB" id="A0ABD3TJ99"/>
<evidence type="ECO:0000313" key="2">
    <source>
        <dbReference type="Proteomes" id="UP001634394"/>
    </source>
</evidence>
<dbReference type="EMBL" id="JBJQND010000018">
    <property type="protein sequence ID" value="KAL3837129.1"/>
    <property type="molecule type" value="Genomic_DNA"/>
</dbReference>
<proteinExistence type="predicted"/>
<sequence length="127" mass="14667">MDIYKVYIQFVGITGIYRYCNFSLSYVKWHSSDAAYQLIVKEDSVHTDAPAGDKSNCFLLVENSMNINRIKAGKKCNTVKSTFVIENGYLRNVEVKNNKCCIKRRIKGQVTWEELNLQPDEENVTLF</sequence>
<protein>
    <submittedName>
        <fullName evidence="1">Uncharacterized protein</fullName>
    </submittedName>
</protein>
<dbReference type="Proteomes" id="UP001634394">
    <property type="component" value="Unassembled WGS sequence"/>
</dbReference>
<reference evidence="1 2" key="1">
    <citation type="submission" date="2024-11" db="EMBL/GenBank/DDBJ databases">
        <title>Chromosome-level genome assembly of the freshwater bivalve Anodonta woodiana.</title>
        <authorList>
            <person name="Chen X."/>
        </authorList>
    </citation>
    <scope>NUCLEOTIDE SEQUENCE [LARGE SCALE GENOMIC DNA]</scope>
    <source>
        <strain evidence="1">MN2024</strain>
        <tissue evidence="1">Gills</tissue>
    </source>
</reference>
<comment type="caution">
    <text evidence="1">The sequence shown here is derived from an EMBL/GenBank/DDBJ whole genome shotgun (WGS) entry which is preliminary data.</text>
</comment>
<gene>
    <name evidence="1" type="ORF">ACJMK2_022510</name>
</gene>
<evidence type="ECO:0000313" key="1">
    <source>
        <dbReference type="EMBL" id="KAL3837129.1"/>
    </source>
</evidence>
<accession>A0ABD3TJ99</accession>
<name>A0ABD3TJ99_SINWO</name>
<keyword evidence="2" id="KW-1185">Reference proteome</keyword>